<reference evidence="2" key="2">
    <citation type="submission" date="2016-10" db="EMBL/GenBank/DDBJ databases">
        <authorList>
            <person name="de Groot N.N."/>
        </authorList>
    </citation>
    <scope>NUCLEOTIDE SEQUENCE [LARGE SCALE GENOMIC DNA]</scope>
    <source>
        <strain evidence="2">CDM_6</strain>
    </source>
</reference>
<dbReference type="AlphaFoldDB" id="A0A1G6VGK8"/>
<sequence>MTADERVATCFIEDQLVDLTDAIREAVQNGTDSPGTSRVLDSVSPAGSLILDDGTGVG</sequence>
<reference evidence="3 4" key="1">
    <citation type="submission" date="2016-10" db="EMBL/GenBank/DDBJ databases">
        <authorList>
            <person name="Varghese N."/>
            <person name="Submissions S."/>
        </authorList>
    </citation>
    <scope>NUCLEOTIDE SEQUENCE [LARGE SCALE GENOMIC DNA]</scope>
    <source>
        <strain evidence="1 4">CDM_1</strain>
        <strain evidence="3">CDM_6</strain>
    </source>
</reference>
<evidence type="ECO:0000313" key="2">
    <source>
        <dbReference type="EMBL" id="SEU15373.1"/>
    </source>
</evidence>
<accession>A0A1G6VGK8</accession>
<evidence type="ECO:0000313" key="3">
    <source>
        <dbReference type="Proteomes" id="UP000199320"/>
    </source>
</evidence>
<keyword evidence="3" id="KW-1185">Reference proteome</keyword>
<protein>
    <submittedName>
        <fullName evidence="1">Uncharacterized protein</fullName>
    </submittedName>
</protein>
<evidence type="ECO:0000313" key="1">
    <source>
        <dbReference type="EMBL" id="SDD52045.1"/>
    </source>
</evidence>
<organism evidence="1 4">
    <name type="scientific">Natrinema hispanicum</name>
    <dbReference type="NCBI Taxonomy" id="392421"/>
    <lineage>
        <taxon>Archaea</taxon>
        <taxon>Methanobacteriati</taxon>
        <taxon>Methanobacteriota</taxon>
        <taxon>Stenosarchaea group</taxon>
        <taxon>Halobacteria</taxon>
        <taxon>Halobacteriales</taxon>
        <taxon>Natrialbaceae</taxon>
        <taxon>Natrinema</taxon>
    </lineage>
</organism>
<gene>
    <name evidence="2" type="ORF">SAMN04488694_1783</name>
    <name evidence="1" type="ORF">SAMN05192552_10284</name>
</gene>
<dbReference type="EMBL" id="FMZP01000028">
    <property type="protein sequence ID" value="SDD52045.1"/>
    <property type="molecule type" value="Genomic_DNA"/>
</dbReference>
<dbReference type="EMBL" id="FOIC01000078">
    <property type="protein sequence ID" value="SEU15373.1"/>
    <property type="molecule type" value="Genomic_DNA"/>
</dbReference>
<name>A0A1G6VGK8_9EURY</name>
<dbReference type="Proteomes" id="UP000324021">
    <property type="component" value="Unassembled WGS sequence"/>
</dbReference>
<dbReference type="Proteomes" id="UP000199320">
    <property type="component" value="Unassembled WGS sequence"/>
</dbReference>
<evidence type="ECO:0000313" key="4">
    <source>
        <dbReference type="Proteomes" id="UP000324021"/>
    </source>
</evidence>
<proteinExistence type="predicted"/>